<proteinExistence type="predicted"/>
<dbReference type="EMBL" id="VJZD01000178">
    <property type="protein sequence ID" value="MPY35784.1"/>
    <property type="molecule type" value="Genomic_DNA"/>
</dbReference>
<dbReference type="AlphaFoldDB" id="A0A5N8VNW3"/>
<evidence type="ECO:0000313" key="2">
    <source>
        <dbReference type="EMBL" id="MPY35784.1"/>
    </source>
</evidence>
<evidence type="ECO:0000313" key="3">
    <source>
        <dbReference type="Proteomes" id="UP000325849"/>
    </source>
</evidence>
<protein>
    <submittedName>
        <fullName evidence="2">Uncharacterized protein</fullName>
    </submittedName>
</protein>
<reference evidence="2 3" key="1">
    <citation type="submission" date="2019-07" db="EMBL/GenBank/DDBJ databases">
        <title>New species of Amycolatopsis and Streptomyces.</title>
        <authorList>
            <person name="Duangmal K."/>
            <person name="Teo W.F.A."/>
            <person name="Lipun K."/>
        </authorList>
    </citation>
    <scope>NUCLEOTIDE SEQUENCE [LARGE SCALE GENOMIC DNA]</scope>
    <source>
        <strain evidence="2 3">NBRC 109810</strain>
    </source>
</reference>
<sequence>MSHVGTGAGTGGAPGDDVRSGRAARLTELLAAALREEETDAESEKRAVAAFLAVRDLTAAPRRTRRRDDWRPRPVR</sequence>
<feature type="region of interest" description="Disordered" evidence="1">
    <location>
        <begin position="1"/>
        <end position="21"/>
    </location>
</feature>
<dbReference type="RefSeq" id="WP_152893483.1">
    <property type="nucleotide sequence ID" value="NZ_JBHJTU010000005.1"/>
</dbReference>
<comment type="caution">
    <text evidence="2">The sequence shown here is derived from an EMBL/GenBank/DDBJ whole genome shotgun (WGS) entry which is preliminary data.</text>
</comment>
<evidence type="ECO:0000256" key="1">
    <source>
        <dbReference type="SAM" id="MobiDB-lite"/>
    </source>
</evidence>
<feature type="compositionally biased region" description="Gly residues" evidence="1">
    <location>
        <begin position="1"/>
        <end position="14"/>
    </location>
</feature>
<gene>
    <name evidence="2" type="ORF">FNH09_32510</name>
</gene>
<name>A0A5N8VNW3_9ACTN</name>
<keyword evidence="3" id="KW-1185">Reference proteome</keyword>
<dbReference type="Proteomes" id="UP000325849">
    <property type="component" value="Unassembled WGS sequence"/>
</dbReference>
<accession>A0A5N8VNW3</accession>
<organism evidence="2 3">
    <name type="scientific">Streptomyces adustus</name>
    <dbReference type="NCBI Taxonomy" id="1609272"/>
    <lineage>
        <taxon>Bacteria</taxon>
        <taxon>Bacillati</taxon>
        <taxon>Actinomycetota</taxon>
        <taxon>Actinomycetes</taxon>
        <taxon>Kitasatosporales</taxon>
        <taxon>Streptomycetaceae</taxon>
        <taxon>Streptomyces</taxon>
    </lineage>
</organism>